<gene>
    <name evidence="1" type="ORF">M0R45_020282</name>
</gene>
<dbReference type="AlphaFoldDB" id="A0AAW1X9P3"/>
<dbReference type="Proteomes" id="UP001457282">
    <property type="component" value="Unassembled WGS sequence"/>
</dbReference>
<proteinExistence type="predicted"/>
<name>A0AAW1X9P3_RUBAR</name>
<dbReference type="EMBL" id="JBEDUW010000004">
    <property type="protein sequence ID" value="KAK9933069.1"/>
    <property type="molecule type" value="Genomic_DNA"/>
</dbReference>
<organism evidence="1 2">
    <name type="scientific">Rubus argutus</name>
    <name type="common">Southern blackberry</name>
    <dbReference type="NCBI Taxonomy" id="59490"/>
    <lineage>
        <taxon>Eukaryota</taxon>
        <taxon>Viridiplantae</taxon>
        <taxon>Streptophyta</taxon>
        <taxon>Embryophyta</taxon>
        <taxon>Tracheophyta</taxon>
        <taxon>Spermatophyta</taxon>
        <taxon>Magnoliopsida</taxon>
        <taxon>eudicotyledons</taxon>
        <taxon>Gunneridae</taxon>
        <taxon>Pentapetalae</taxon>
        <taxon>rosids</taxon>
        <taxon>fabids</taxon>
        <taxon>Rosales</taxon>
        <taxon>Rosaceae</taxon>
        <taxon>Rosoideae</taxon>
        <taxon>Rosoideae incertae sedis</taxon>
        <taxon>Rubus</taxon>
    </lineage>
</organism>
<evidence type="ECO:0000313" key="1">
    <source>
        <dbReference type="EMBL" id="KAK9933069.1"/>
    </source>
</evidence>
<sequence length="206" mass="24093">MCRALEQWWCYVSWLAKLKEPSIQLEKRKESTTFFISNLRMEVSLHVILPFRAYDIFLDCYRWKHHPDQEYALKECPFYTRIMEQVVGGAAAAGLGREEGLEKRTDVILTMIEWRAPIQCWRMRMFDFSLPSPIDHGDKKKIVSRWLCLVLCSVRGRVKSIRAPWVVLVILLWVSSRDGGLFVFSSVPWLIKGRGPPPEIRALPVR</sequence>
<accession>A0AAW1X9P3</accession>
<evidence type="ECO:0000313" key="2">
    <source>
        <dbReference type="Proteomes" id="UP001457282"/>
    </source>
</evidence>
<keyword evidence="2" id="KW-1185">Reference proteome</keyword>
<comment type="caution">
    <text evidence="1">The sequence shown here is derived from an EMBL/GenBank/DDBJ whole genome shotgun (WGS) entry which is preliminary data.</text>
</comment>
<reference evidence="1 2" key="1">
    <citation type="journal article" date="2023" name="G3 (Bethesda)">
        <title>A chromosome-length genome assembly and annotation of blackberry (Rubus argutus, cv. 'Hillquist').</title>
        <authorList>
            <person name="Bruna T."/>
            <person name="Aryal R."/>
            <person name="Dudchenko O."/>
            <person name="Sargent D.J."/>
            <person name="Mead D."/>
            <person name="Buti M."/>
            <person name="Cavallini A."/>
            <person name="Hytonen T."/>
            <person name="Andres J."/>
            <person name="Pham M."/>
            <person name="Weisz D."/>
            <person name="Mascagni F."/>
            <person name="Usai G."/>
            <person name="Natali L."/>
            <person name="Bassil N."/>
            <person name="Fernandez G.E."/>
            <person name="Lomsadze A."/>
            <person name="Armour M."/>
            <person name="Olukolu B."/>
            <person name="Poorten T."/>
            <person name="Britton C."/>
            <person name="Davik J."/>
            <person name="Ashrafi H."/>
            <person name="Aiden E.L."/>
            <person name="Borodovsky M."/>
            <person name="Worthington M."/>
        </authorList>
    </citation>
    <scope>NUCLEOTIDE SEQUENCE [LARGE SCALE GENOMIC DNA]</scope>
    <source>
        <strain evidence="1">PI 553951</strain>
    </source>
</reference>
<protein>
    <submittedName>
        <fullName evidence="1">Uncharacterized protein</fullName>
    </submittedName>
</protein>